<dbReference type="InterPro" id="IPR011009">
    <property type="entry name" value="Kinase-like_dom_sf"/>
</dbReference>
<dbReference type="InterPro" id="IPR002372">
    <property type="entry name" value="PQQ_rpt_dom"/>
</dbReference>
<evidence type="ECO:0000313" key="9">
    <source>
        <dbReference type="Proteomes" id="UP000598297"/>
    </source>
</evidence>
<gene>
    <name evidence="8" type="ORF">GUY60_26200</name>
</gene>
<evidence type="ECO:0000259" key="7">
    <source>
        <dbReference type="PROSITE" id="PS50011"/>
    </source>
</evidence>
<reference evidence="8" key="1">
    <citation type="submission" date="2020-01" db="EMBL/GenBank/DDBJ databases">
        <title>Whole-genome analyses of novel actinobacteria.</title>
        <authorList>
            <person name="Sahin N."/>
        </authorList>
    </citation>
    <scope>NUCLEOTIDE SEQUENCE</scope>
    <source>
        <strain evidence="8">YC537</strain>
    </source>
</reference>
<feature type="domain" description="Protein kinase" evidence="7">
    <location>
        <begin position="16"/>
        <end position="269"/>
    </location>
</feature>
<accession>A0A964UUR6</accession>
<dbReference type="InterPro" id="IPR011047">
    <property type="entry name" value="Quinoprotein_ADH-like_sf"/>
</dbReference>
<dbReference type="EMBL" id="JAAAHS010000256">
    <property type="protein sequence ID" value="NBE54856.1"/>
    <property type="molecule type" value="Genomic_DNA"/>
</dbReference>
<keyword evidence="4 5" id="KW-0067">ATP-binding</keyword>
<dbReference type="Pfam" id="PF13360">
    <property type="entry name" value="PQQ_2"/>
    <property type="match status" value="1"/>
</dbReference>
<feature type="compositionally biased region" description="Basic and acidic residues" evidence="6">
    <location>
        <begin position="636"/>
        <end position="645"/>
    </location>
</feature>
<proteinExistence type="predicted"/>
<evidence type="ECO:0000256" key="3">
    <source>
        <dbReference type="ARBA" id="ARBA00022777"/>
    </source>
</evidence>
<protein>
    <submittedName>
        <fullName evidence="8">Protein kinase</fullName>
    </submittedName>
</protein>
<sequence>MFSPLAHDDPEQLGAYRPLARLGSGGMGTVFLARSDRGRTAAVKTMHAGLADDPTYRTRFRLEVDAARVIGGVHGAEVFDADPLAPTPWMATEYVLGPPLEDAVELAGPLPEPLVRALGARLCTALAQLHRSDVVHRDLKPSNIMVTVDGPKVIDFGIARAIGDERLTSTGAAAGTPAFMSPEQATGQEHTSAGDVFALAGVLSYASCGSGPFGSGQTADLLYRVRYAEPDLTGVPEGLRPVLLQCLHKDPQERPDTTALAAQLGDPAVAMANDTGQLAEAAGQFTSHLPAALLAEIGRRATEVWRVTGDRTTDTTRLPEPAETRPGPSGLSRRRLLVAGGGSALGLAAVSAGTWAWLGRHGPWDDSGPAGPATPAAPSPSASLPPRTPYKWKVDLSPAPGLIVPPALLDLGGDQLAVADGRRVRVIETERGHVKVASVGTAPPHRCTTQGKSGGLLYLSETARGDDGPLTLRTINLYGSDLEPEPVEVKGYNGSLTPTQLICAEDDEGDGTVFLCAGQGRRPTSGFGFTEEQKWYLLAVDAAKGKVRWRVRLPRRPASSRRLHFLAAQAVDNHLVLLQETAAGGVLLSVRDLRTGKPRWDQPLPGAAPGALRGRLEVEPSYEQVYPPAGPSRALRLSDGKEEWRYGSGNSRRTGPPALTKGTGDSGVCVVEEGTGLVKIDPGTGEVLWREQGGPPPTADDLATPPLTGAEYIYRRSGKAFLALDTDSGLRAKRGLNLSGDHFSVHESVTDYGSRILALGGDSLAGYPID</sequence>
<comment type="caution">
    <text evidence="8">The sequence shown here is derived from an EMBL/GenBank/DDBJ whole genome shotgun (WGS) entry which is preliminary data.</text>
</comment>
<dbReference type="SUPFAM" id="SSF50998">
    <property type="entry name" value="Quinoprotein alcohol dehydrogenase-like"/>
    <property type="match status" value="1"/>
</dbReference>
<dbReference type="AlphaFoldDB" id="A0A964UUR6"/>
<feature type="binding site" evidence="5">
    <location>
        <position position="44"/>
    </location>
    <ligand>
        <name>ATP</name>
        <dbReference type="ChEBI" id="CHEBI:30616"/>
    </ligand>
</feature>
<dbReference type="PANTHER" id="PTHR43289:SF34">
    <property type="entry name" value="SERINE_THREONINE-PROTEIN KINASE YBDM-RELATED"/>
    <property type="match status" value="1"/>
</dbReference>
<evidence type="ECO:0000256" key="1">
    <source>
        <dbReference type="ARBA" id="ARBA00022679"/>
    </source>
</evidence>
<dbReference type="Gene3D" id="2.130.10.10">
    <property type="entry name" value="YVTN repeat-like/Quinoprotein amine dehydrogenase"/>
    <property type="match status" value="1"/>
</dbReference>
<dbReference type="OrthoDB" id="9762169at2"/>
<keyword evidence="1" id="KW-0808">Transferase</keyword>
<dbReference type="PROSITE" id="PS00108">
    <property type="entry name" value="PROTEIN_KINASE_ST"/>
    <property type="match status" value="1"/>
</dbReference>
<evidence type="ECO:0000313" key="8">
    <source>
        <dbReference type="EMBL" id="NBE54856.1"/>
    </source>
</evidence>
<dbReference type="PROSITE" id="PS00107">
    <property type="entry name" value="PROTEIN_KINASE_ATP"/>
    <property type="match status" value="1"/>
</dbReference>
<dbReference type="Gene3D" id="1.10.510.10">
    <property type="entry name" value="Transferase(Phosphotransferase) domain 1"/>
    <property type="match status" value="1"/>
</dbReference>
<feature type="region of interest" description="Disordered" evidence="6">
    <location>
        <begin position="308"/>
        <end position="334"/>
    </location>
</feature>
<name>A0A964UUR6_9ACTN</name>
<organism evidence="8 9">
    <name type="scientific">Streptomyces boluensis</name>
    <dbReference type="NCBI Taxonomy" id="1775135"/>
    <lineage>
        <taxon>Bacteria</taxon>
        <taxon>Bacillati</taxon>
        <taxon>Actinomycetota</taxon>
        <taxon>Actinomycetes</taxon>
        <taxon>Kitasatosporales</taxon>
        <taxon>Streptomycetaceae</taxon>
        <taxon>Streptomyces</taxon>
    </lineage>
</organism>
<dbReference type="PANTHER" id="PTHR43289">
    <property type="entry name" value="MITOGEN-ACTIVATED PROTEIN KINASE KINASE KINASE 20-RELATED"/>
    <property type="match status" value="1"/>
</dbReference>
<keyword evidence="2 5" id="KW-0547">Nucleotide-binding</keyword>
<dbReference type="CDD" id="cd14014">
    <property type="entry name" value="STKc_PknB_like"/>
    <property type="match status" value="1"/>
</dbReference>
<dbReference type="SMART" id="SM00220">
    <property type="entry name" value="S_TKc"/>
    <property type="match status" value="1"/>
</dbReference>
<feature type="region of interest" description="Disordered" evidence="6">
    <location>
        <begin position="623"/>
        <end position="666"/>
    </location>
</feature>
<dbReference type="Pfam" id="PF00069">
    <property type="entry name" value="Pkinase"/>
    <property type="match status" value="1"/>
</dbReference>
<evidence type="ECO:0000256" key="4">
    <source>
        <dbReference type="ARBA" id="ARBA00022840"/>
    </source>
</evidence>
<evidence type="ECO:0000256" key="6">
    <source>
        <dbReference type="SAM" id="MobiDB-lite"/>
    </source>
</evidence>
<dbReference type="RefSeq" id="WP_161702073.1">
    <property type="nucleotide sequence ID" value="NZ_JAAAHS010000256.1"/>
</dbReference>
<feature type="compositionally biased region" description="Low complexity" evidence="6">
    <location>
        <begin position="367"/>
        <end position="385"/>
    </location>
</feature>
<dbReference type="SUPFAM" id="SSF56112">
    <property type="entry name" value="Protein kinase-like (PK-like)"/>
    <property type="match status" value="1"/>
</dbReference>
<dbReference type="InterPro" id="IPR017441">
    <property type="entry name" value="Protein_kinase_ATP_BS"/>
</dbReference>
<dbReference type="InterPro" id="IPR008271">
    <property type="entry name" value="Ser/Thr_kinase_AS"/>
</dbReference>
<dbReference type="GO" id="GO:0004674">
    <property type="term" value="F:protein serine/threonine kinase activity"/>
    <property type="evidence" value="ECO:0007669"/>
    <property type="project" value="TreeGrafter"/>
</dbReference>
<dbReference type="InterPro" id="IPR015943">
    <property type="entry name" value="WD40/YVTN_repeat-like_dom_sf"/>
</dbReference>
<dbReference type="GO" id="GO:0005524">
    <property type="term" value="F:ATP binding"/>
    <property type="evidence" value="ECO:0007669"/>
    <property type="project" value="UniProtKB-UniRule"/>
</dbReference>
<dbReference type="Proteomes" id="UP000598297">
    <property type="component" value="Unassembled WGS sequence"/>
</dbReference>
<dbReference type="PROSITE" id="PS50011">
    <property type="entry name" value="PROTEIN_KINASE_DOM"/>
    <property type="match status" value="1"/>
</dbReference>
<evidence type="ECO:0000256" key="2">
    <source>
        <dbReference type="ARBA" id="ARBA00022741"/>
    </source>
</evidence>
<dbReference type="Gene3D" id="3.30.200.20">
    <property type="entry name" value="Phosphorylase Kinase, domain 1"/>
    <property type="match status" value="1"/>
</dbReference>
<keyword evidence="9" id="KW-1185">Reference proteome</keyword>
<feature type="region of interest" description="Disordered" evidence="6">
    <location>
        <begin position="363"/>
        <end position="386"/>
    </location>
</feature>
<dbReference type="InterPro" id="IPR000719">
    <property type="entry name" value="Prot_kinase_dom"/>
</dbReference>
<evidence type="ECO:0000256" key="5">
    <source>
        <dbReference type="PROSITE-ProRule" id="PRU10141"/>
    </source>
</evidence>
<keyword evidence="3 8" id="KW-0418">Kinase</keyword>